<dbReference type="EMBL" id="HBKP01006532">
    <property type="protein sequence ID" value="CAE2209698.1"/>
    <property type="molecule type" value="Transcribed_RNA"/>
</dbReference>
<feature type="domain" description="Aminotransferase class I/classII large" evidence="1">
    <location>
        <begin position="5"/>
        <end position="378"/>
    </location>
</feature>
<dbReference type="Gene3D" id="3.90.1150.10">
    <property type="entry name" value="Aspartate Aminotransferase, domain 1"/>
    <property type="match status" value="1"/>
</dbReference>
<dbReference type="PANTHER" id="PTHR42858">
    <property type="entry name" value="AMINOTRANSFERASE"/>
    <property type="match status" value="1"/>
</dbReference>
<dbReference type="GO" id="GO:0030170">
    <property type="term" value="F:pyridoxal phosphate binding"/>
    <property type="evidence" value="ECO:0007669"/>
    <property type="project" value="InterPro"/>
</dbReference>
<evidence type="ECO:0000313" key="2">
    <source>
        <dbReference type="EMBL" id="CAE2209698.1"/>
    </source>
</evidence>
<sequence>MAEEVLNLGRGLPSPDVFPADLIKKSTNALLESNDRAIWGTYGDPPGVLSCRKALASYLSNEVGDSVTEDDLAMTCGVSGAIDLVLQLFSKPGDQIIVEDPTYYEAKNFIEQYELQPIPIRSGPDGFDLEELERKLKSNEISPTLMYIVSDFSNPRGITLTEPKRIKLVDLAHEYKFLVISDEVYQLLYFYSDAKPPKPLALYETNFDSLGGVLSLSSISKTIMPSLRIGWILSKNHSRLAQFYNRAVETSGGLHSFYTAGLFTKALELGLFDARLEELRGLYKERCNAMIQALEELKSAVYEKFPDAEGKIQFYSPKGGFFIWVQFPSSLNISNAVKELMTKNNTSVMHGVRASFAESVGLNSIRLCFVYYPPATLQSGIKHLQNLLTET</sequence>
<protein>
    <recommendedName>
        <fullName evidence="1">Aminotransferase class I/classII large domain-containing protein</fullName>
    </recommendedName>
</protein>
<accession>A0A7S4M9Z7</accession>
<dbReference type="Gene3D" id="3.40.640.10">
    <property type="entry name" value="Type I PLP-dependent aspartate aminotransferase-like (Major domain)"/>
    <property type="match status" value="1"/>
</dbReference>
<reference evidence="2" key="1">
    <citation type="submission" date="2021-01" db="EMBL/GenBank/DDBJ databases">
        <authorList>
            <person name="Corre E."/>
            <person name="Pelletier E."/>
            <person name="Niang G."/>
            <person name="Scheremetjew M."/>
            <person name="Finn R."/>
            <person name="Kale V."/>
            <person name="Holt S."/>
            <person name="Cochrane G."/>
            <person name="Meng A."/>
            <person name="Brown T."/>
            <person name="Cohen L."/>
        </authorList>
    </citation>
    <scope>NUCLEOTIDE SEQUENCE</scope>
    <source>
        <strain evidence="2">DIVA3 518/3/11/1/6</strain>
    </source>
</reference>
<evidence type="ECO:0000259" key="1">
    <source>
        <dbReference type="Pfam" id="PF00155"/>
    </source>
</evidence>
<dbReference type="InterPro" id="IPR015422">
    <property type="entry name" value="PyrdxlP-dep_Trfase_small"/>
</dbReference>
<organism evidence="2">
    <name type="scientific">Vannella robusta</name>
    <dbReference type="NCBI Taxonomy" id="1487602"/>
    <lineage>
        <taxon>Eukaryota</taxon>
        <taxon>Amoebozoa</taxon>
        <taxon>Discosea</taxon>
        <taxon>Flabellinia</taxon>
        <taxon>Vannellidae</taxon>
        <taxon>Vannella</taxon>
    </lineage>
</organism>
<dbReference type="InterPro" id="IPR015424">
    <property type="entry name" value="PyrdxlP-dep_Trfase"/>
</dbReference>
<dbReference type="GO" id="GO:0047536">
    <property type="term" value="F:2-aminoadipate transaminase activity"/>
    <property type="evidence" value="ECO:0007669"/>
    <property type="project" value="TreeGrafter"/>
</dbReference>
<dbReference type="SUPFAM" id="SSF53383">
    <property type="entry name" value="PLP-dependent transferases"/>
    <property type="match status" value="1"/>
</dbReference>
<name>A0A7S4M9Z7_9EUKA</name>
<gene>
    <name evidence="2" type="ORF">VSP0166_LOCUS4704</name>
</gene>
<dbReference type="Pfam" id="PF00155">
    <property type="entry name" value="Aminotran_1_2"/>
    <property type="match status" value="1"/>
</dbReference>
<dbReference type="CDD" id="cd00609">
    <property type="entry name" value="AAT_like"/>
    <property type="match status" value="1"/>
</dbReference>
<dbReference type="AlphaFoldDB" id="A0A7S4M9Z7"/>
<dbReference type="InterPro" id="IPR004839">
    <property type="entry name" value="Aminotransferase_I/II_large"/>
</dbReference>
<dbReference type="InterPro" id="IPR015421">
    <property type="entry name" value="PyrdxlP-dep_Trfase_major"/>
</dbReference>
<dbReference type="PANTHER" id="PTHR42858:SF1">
    <property type="entry name" value="LD15494P"/>
    <property type="match status" value="1"/>
</dbReference>
<proteinExistence type="predicted"/>